<dbReference type="EMBL" id="MZGT01000021">
    <property type="protein sequence ID" value="OPJ62839.1"/>
    <property type="molecule type" value="Genomic_DNA"/>
</dbReference>
<organism evidence="2 3">
    <name type="scientific">Clostridium chromiireducens</name>
    <dbReference type="NCBI Taxonomy" id="225345"/>
    <lineage>
        <taxon>Bacteria</taxon>
        <taxon>Bacillati</taxon>
        <taxon>Bacillota</taxon>
        <taxon>Clostridia</taxon>
        <taxon>Eubacteriales</taxon>
        <taxon>Clostridiaceae</taxon>
        <taxon>Clostridium</taxon>
    </lineage>
</organism>
<dbReference type="STRING" id="225345.CLCHR_18990"/>
<evidence type="ECO:0000313" key="3">
    <source>
        <dbReference type="Proteomes" id="UP000191056"/>
    </source>
</evidence>
<protein>
    <recommendedName>
        <fullName evidence="4">SH3 domain-containing protein</fullName>
    </recommendedName>
</protein>
<proteinExistence type="predicted"/>
<accession>A0A1V4ISG6</accession>
<dbReference type="Gene3D" id="2.30.30.40">
    <property type="entry name" value="SH3 Domains"/>
    <property type="match status" value="1"/>
</dbReference>
<keyword evidence="1" id="KW-0732">Signal</keyword>
<feature type="chain" id="PRO_5012844576" description="SH3 domain-containing protein" evidence="1">
    <location>
        <begin position="30"/>
        <end position="343"/>
    </location>
</feature>
<dbReference type="RefSeq" id="WP_079439460.1">
    <property type="nucleotide sequence ID" value="NZ_MZGT01000021.1"/>
</dbReference>
<evidence type="ECO:0000313" key="2">
    <source>
        <dbReference type="EMBL" id="OPJ62839.1"/>
    </source>
</evidence>
<evidence type="ECO:0008006" key="4">
    <source>
        <dbReference type="Google" id="ProtNLM"/>
    </source>
</evidence>
<sequence length="343" mass="38235">MIRNKTRLSVLSSLIVAGSILFGGVNVSAATLDQSNKVNNKAYVNNPEVQIDLKLRLTPDLNGEVEGNLYNYENVQILDTVTTNGTVWDKIMYNNSSLYVSDAYIKHYTAPTDDVVNIARNISKQFEVGNLDQIAGNFDGQGLSLGYFQWCIGQGTLQPILNRMDREYNDEMKSIFGTNYNSIHNMIVDTTENQLAWARTINDSTNKITQPWYSQFVSLCNNQHFINIELDAEAYKVSQAMIICDKYNLKSVRGFALAFDIAVQNGSISSEAAKIIDTALAQKAGMIEKDLLKVIANAVADTSINNPDDIRSRKISIVNGTGKVHGLMLDLDRNYGLSDSYWR</sequence>
<reference evidence="2 3" key="1">
    <citation type="submission" date="2017-03" db="EMBL/GenBank/DDBJ databases">
        <title>Genome sequence of Clostridium chromiireducens DSM 23318.</title>
        <authorList>
            <person name="Poehlein A."/>
            <person name="Daniel R."/>
        </authorList>
    </citation>
    <scope>NUCLEOTIDE SEQUENCE [LARGE SCALE GENOMIC DNA]</scope>
    <source>
        <strain evidence="2 3">DSM 23318</strain>
    </source>
</reference>
<keyword evidence="3" id="KW-1185">Reference proteome</keyword>
<dbReference type="AlphaFoldDB" id="A0A1V4ISG6"/>
<feature type="signal peptide" evidence="1">
    <location>
        <begin position="1"/>
        <end position="29"/>
    </location>
</feature>
<comment type="caution">
    <text evidence="2">The sequence shown here is derived from an EMBL/GenBank/DDBJ whole genome shotgun (WGS) entry which is preliminary data.</text>
</comment>
<dbReference type="OrthoDB" id="5395100at2"/>
<evidence type="ECO:0000256" key="1">
    <source>
        <dbReference type="SAM" id="SignalP"/>
    </source>
</evidence>
<gene>
    <name evidence="2" type="ORF">CLCHR_18990</name>
</gene>
<dbReference type="Proteomes" id="UP000191056">
    <property type="component" value="Unassembled WGS sequence"/>
</dbReference>
<name>A0A1V4ISG6_9CLOT</name>